<dbReference type="GO" id="GO:0020037">
    <property type="term" value="F:heme binding"/>
    <property type="evidence" value="ECO:0007669"/>
    <property type="project" value="InterPro"/>
</dbReference>
<name>H2ZAX2_CIOSA</name>
<dbReference type="PROSITE" id="PS00086">
    <property type="entry name" value="CYTOCHROME_P450"/>
    <property type="match status" value="1"/>
</dbReference>
<evidence type="ECO:0000313" key="6">
    <source>
        <dbReference type="Ensembl" id="ENSCSAVP00000014737.1"/>
    </source>
</evidence>
<evidence type="ECO:0000256" key="4">
    <source>
        <dbReference type="PIRSR" id="PIRSR602403-1"/>
    </source>
</evidence>
<dbReference type="InterPro" id="IPR036396">
    <property type="entry name" value="Cyt_P450_sf"/>
</dbReference>
<reference evidence="6" key="3">
    <citation type="submission" date="2025-09" db="UniProtKB">
        <authorList>
            <consortium name="Ensembl"/>
        </authorList>
    </citation>
    <scope>IDENTIFICATION</scope>
</reference>
<organism evidence="6 7">
    <name type="scientific">Ciona savignyi</name>
    <name type="common">Pacific transparent sea squirt</name>
    <dbReference type="NCBI Taxonomy" id="51511"/>
    <lineage>
        <taxon>Eukaryota</taxon>
        <taxon>Metazoa</taxon>
        <taxon>Chordata</taxon>
        <taxon>Tunicata</taxon>
        <taxon>Ascidiacea</taxon>
        <taxon>Phlebobranchia</taxon>
        <taxon>Cionidae</taxon>
        <taxon>Ciona</taxon>
    </lineage>
</organism>
<keyword evidence="5" id="KW-0503">Monooxygenase</keyword>
<sequence>YQEKCREEIREIMEDRKNVQFFDVAEMTYLTMCMKESMRLYAPVPFIGRKIKNKINVHRPNGASDVTLDADVTVIPHLFTLHRNPEIWDEPEVFDPERFNVKNSAKMHPYAFVPFSAGPRVCMGQNFAMIEMKLIVSKLLLNFEFWVDGETPEP</sequence>
<dbReference type="PRINTS" id="PR00465">
    <property type="entry name" value="EP450IV"/>
</dbReference>
<evidence type="ECO:0000256" key="2">
    <source>
        <dbReference type="ARBA" id="ARBA00022723"/>
    </source>
</evidence>
<dbReference type="InterPro" id="IPR050196">
    <property type="entry name" value="Cytochrome_P450_Monoox"/>
</dbReference>
<dbReference type="Gene3D" id="1.10.630.10">
    <property type="entry name" value="Cytochrome P450"/>
    <property type="match status" value="1"/>
</dbReference>
<reference evidence="7" key="1">
    <citation type="submission" date="2003-08" db="EMBL/GenBank/DDBJ databases">
        <authorList>
            <person name="Birren B."/>
            <person name="Nusbaum C."/>
            <person name="Abebe A."/>
            <person name="Abouelleil A."/>
            <person name="Adekoya E."/>
            <person name="Ait-zahra M."/>
            <person name="Allen N."/>
            <person name="Allen T."/>
            <person name="An P."/>
            <person name="Anderson M."/>
            <person name="Anderson S."/>
            <person name="Arachchi H."/>
            <person name="Armbruster J."/>
            <person name="Bachantsang P."/>
            <person name="Baldwin J."/>
            <person name="Barry A."/>
            <person name="Bayul T."/>
            <person name="Blitshsteyn B."/>
            <person name="Bloom T."/>
            <person name="Blye J."/>
            <person name="Boguslavskiy L."/>
            <person name="Borowsky M."/>
            <person name="Boukhgalter B."/>
            <person name="Brunache A."/>
            <person name="Butler J."/>
            <person name="Calixte N."/>
            <person name="Calvo S."/>
            <person name="Camarata J."/>
            <person name="Campo K."/>
            <person name="Chang J."/>
            <person name="Cheshatsang Y."/>
            <person name="Citroen M."/>
            <person name="Collymore A."/>
            <person name="Considine T."/>
            <person name="Cook A."/>
            <person name="Cooke P."/>
            <person name="Corum B."/>
            <person name="Cuomo C."/>
            <person name="David R."/>
            <person name="Dawoe T."/>
            <person name="Degray S."/>
            <person name="Dodge S."/>
            <person name="Dooley K."/>
            <person name="Dorje P."/>
            <person name="Dorjee K."/>
            <person name="Dorris L."/>
            <person name="Duffey N."/>
            <person name="Dupes A."/>
            <person name="Elkins T."/>
            <person name="Engels R."/>
            <person name="Erickson J."/>
            <person name="Farina A."/>
            <person name="Faro S."/>
            <person name="Ferreira P."/>
            <person name="Fischer H."/>
            <person name="Fitzgerald M."/>
            <person name="Foley K."/>
            <person name="Gage D."/>
            <person name="Galagan J."/>
            <person name="Gearin G."/>
            <person name="Gnerre S."/>
            <person name="Gnirke A."/>
            <person name="Goyette A."/>
            <person name="Graham J."/>
            <person name="Grandbois E."/>
            <person name="Gyaltsen K."/>
            <person name="Hafez N."/>
            <person name="Hagopian D."/>
            <person name="Hagos B."/>
            <person name="Hall J."/>
            <person name="Hatcher B."/>
            <person name="Heller A."/>
            <person name="Higgins H."/>
            <person name="Honan T."/>
            <person name="Horn A."/>
            <person name="Houde N."/>
            <person name="Hughes L."/>
            <person name="Hulme W."/>
            <person name="Husby E."/>
            <person name="Iliev I."/>
            <person name="Jaffe D."/>
            <person name="Jones C."/>
            <person name="Kamal M."/>
            <person name="Kamat A."/>
            <person name="Kamvysselis M."/>
            <person name="Karlsson E."/>
            <person name="Kells C."/>
            <person name="Kieu A."/>
            <person name="Kisner P."/>
            <person name="Kodira C."/>
            <person name="Kulbokas E."/>
            <person name="Labutti K."/>
            <person name="Lama D."/>
            <person name="Landers T."/>
            <person name="Leger J."/>
            <person name="Levine S."/>
            <person name="Lewis D."/>
            <person name="Lewis T."/>
            <person name="Lindblad-toh K."/>
            <person name="Liu X."/>
            <person name="Lokyitsang T."/>
            <person name="Lokyitsang Y."/>
            <person name="Lucien O."/>
            <person name="Lui A."/>
            <person name="Ma L.J."/>
            <person name="Mabbitt R."/>
            <person name="Macdonald J."/>
            <person name="Maclean C."/>
            <person name="Major J."/>
            <person name="Manning J."/>
            <person name="Marabella R."/>
            <person name="Maru K."/>
            <person name="Matthews C."/>
            <person name="Mauceli E."/>
            <person name="Mccarthy M."/>
            <person name="Mcdonough S."/>
            <person name="Mcghee T."/>
            <person name="Meldrim J."/>
            <person name="Meneus L."/>
            <person name="Mesirov J."/>
            <person name="Mihalev A."/>
            <person name="Mihova T."/>
            <person name="Mikkelsen T."/>
            <person name="Mlenga V."/>
            <person name="Moru K."/>
            <person name="Mozes J."/>
            <person name="Mulrain L."/>
            <person name="Munson G."/>
            <person name="Naylor J."/>
            <person name="Newes C."/>
            <person name="Nguyen C."/>
            <person name="Nguyen N."/>
            <person name="Nguyen T."/>
            <person name="Nicol R."/>
            <person name="Nielsen C."/>
            <person name="Nizzari M."/>
            <person name="Norbu C."/>
            <person name="Norbu N."/>
            <person name="O'donnell P."/>
            <person name="Okoawo O."/>
            <person name="O'leary S."/>
            <person name="Omotosho B."/>
            <person name="O'neill K."/>
            <person name="Osman S."/>
            <person name="Parker S."/>
            <person name="Perrin D."/>
            <person name="Phunkhang P."/>
            <person name="Piqani B."/>
            <person name="Purcell S."/>
            <person name="Rachupka T."/>
            <person name="Ramasamy U."/>
            <person name="Rameau R."/>
            <person name="Ray V."/>
            <person name="Raymond C."/>
            <person name="Retta R."/>
            <person name="Richardson S."/>
            <person name="Rise C."/>
            <person name="Rodriguez J."/>
            <person name="Rogers J."/>
            <person name="Rogov P."/>
            <person name="Rutman M."/>
            <person name="Schupbach R."/>
            <person name="Seaman C."/>
            <person name="Settipalli S."/>
            <person name="Sharpe T."/>
            <person name="Sheridan J."/>
            <person name="Sherpa N."/>
            <person name="Shi J."/>
            <person name="Smirnov S."/>
            <person name="Smith C."/>
            <person name="Sougnez C."/>
            <person name="Spencer B."/>
            <person name="Stalker J."/>
            <person name="Stange-thomann N."/>
            <person name="Stavropoulos S."/>
            <person name="Stetson K."/>
            <person name="Stone C."/>
            <person name="Stone S."/>
            <person name="Stubbs M."/>
            <person name="Talamas J."/>
            <person name="Tchuinga P."/>
            <person name="Tenzing P."/>
            <person name="Tesfaye S."/>
            <person name="Theodore J."/>
            <person name="Thoulutsang Y."/>
            <person name="Topham K."/>
            <person name="Towey S."/>
            <person name="Tsamla T."/>
            <person name="Tsomo N."/>
            <person name="Vallee D."/>
            <person name="Vassiliev H."/>
            <person name="Venkataraman V."/>
            <person name="Vinson J."/>
            <person name="Vo A."/>
            <person name="Wade C."/>
            <person name="Wang S."/>
            <person name="Wangchuk T."/>
            <person name="Wangdi T."/>
            <person name="Whittaker C."/>
            <person name="Wilkinson J."/>
            <person name="Wu Y."/>
            <person name="Wyman D."/>
            <person name="Yadav S."/>
            <person name="Yang S."/>
            <person name="Yang X."/>
            <person name="Yeager S."/>
            <person name="Yee E."/>
            <person name="Young G."/>
            <person name="Zainoun J."/>
            <person name="Zembeck L."/>
            <person name="Zimmer A."/>
            <person name="Zody M."/>
            <person name="Lander E."/>
        </authorList>
    </citation>
    <scope>NUCLEOTIDE SEQUENCE [LARGE SCALE GENOMIC DNA]</scope>
</reference>
<reference evidence="6" key="2">
    <citation type="submission" date="2025-08" db="UniProtKB">
        <authorList>
            <consortium name="Ensembl"/>
        </authorList>
    </citation>
    <scope>IDENTIFICATION</scope>
</reference>
<dbReference type="GeneTree" id="ENSGT00940000161527"/>
<keyword evidence="3 4" id="KW-0408">Iron</keyword>
<dbReference type="GO" id="GO:0004497">
    <property type="term" value="F:monooxygenase activity"/>
    <property type="evidence" value="ECO:0007669"/>
    <property type="project" value="UniProtKB-KW"/>
</dbReference>
<comment type="similarity">
    <text evidence="1 5">Belongs to the cytochrome P450 family.</text>
</comment>
<dbReference type="InterPro" id="IPR001128">
    <property type="entry name" value="Cyt_P450"/>
</dbReference>
<dbReference type="SUPFAM" id="SSF48264">
    <property type="entry name" value="Cytochrome P450"/>
    <property type="match status" value="1"/>
</dbReference>
<dbReference type="InParanoid" id="H2ZAX2"/>
<keyword evidence="4 5" id="KW-0349">Heme</keyword>
<feature type="binding site" description="axial binding residue" evidence="4">
    <location>
        <position position="122"/>
    </location>
    <ligand>
        <name>heme</name>
        <dbReference type="ChEBI" id="CHEBI:30413"/>
    </ligand>
    <ligandPart>
        <name>Fe</name>
        <dbReference type="ChEBI" id="CHEBI:18248"/>
    </ligandPart>
</feature>
<dbReference type="AlphaFoldDB" id="H2ZAX2"/>
<dbReference type="OMA" id="WITARME"/>
<dbReference type="InterPro" id="IPR002403">
    <property type="entry name" value="Cyt_P450_E_grp-IV"/>
</dbReference>
<dbReference type="PRINTS" id="PR00385">
    <property type="entry name" value="P450"/>
</dbReference>
<evidence type="ECO:0000256" key="3">
    <source>
        <dbReference type="ARBA" id="ARBA00023004"/>
    </source>
</evidence>
<dbReference type="PANTHER" id="PTHR24291">
    <property type="entry name" value="CYTOCHROME P450 FAMILY 4"/>
    <property type="match status" value="1"/>
</dbReference>
<evidence type="ECO:0000256" key="1">
    <source>
        <dbReference type="ARBA" id="ARBA00010617"/>
    </source>
</evidence>
<dbReference type="InterPro" id="IPR017972">
    <property type="entry name" value="Cyt_P450_CS"/>
</dbReference>
<protein>
    <submittedName>
        <fullName evidence="6">Uncharacterized protein</fullName>
    </submittedName>
</protein>
<dbReference type="Ensembl" id="ENSCSAVT00000014905.1">
    <property type="protein sequence ID" value="ENSCSAVP00000014737.1"/>
    <property type="gene ID" value="ENSCSAVG00000008614.1"/>
</dbReference>
<evidence type="ECO:0000256" key="5">
    <source>
        <dbReference type="RuleBase" id="RU000461"/>
    </source>
</evidence>
<dbReference type="GO" id="GO:0016705">
    <property type="term" value="F:oxidoreductase activity, acting on paired donors, with incorporation or reduction of molecular oxygen"/>
    <property type="evidence" value="ECO:0007669"/>
    <property type="project" value="InterPro"/>
</dbReference>
<proteinExistence type="inferred from homology"/>
<dbReference type="Proteomes" id="UP000007875">
    <property type="component" value="Unassembled WGS sequence"/>
</dbReference>
<keyword evidence="7" id="KW-1185">Reference proteome</keyword>
<dbReference type="HOGENOM" id="CLU_001570_5_7_1"/>
<dbReference type="GO" id="GO:0005506">
    <property type="term" value="F:iron ion binding"/>
    <property type="evidence" value="ECO:0007669"/>
    <property type="project" value="InterPro"/>
</dbReference>
<comment type="cofactor">
    <cofactor evidence="4">
        <name>heme</name>
        <dbReference type="ChEBI" id="CHEBI:30413"/>
    </cofactor>
</comment>
<dbReference type="eggNOG" id="KOG0157">
    <property type="taxonomic scope" value="Eukaryota"/>
</dbReference>
<keyword evidence="5" id="KW-0560">Oxidoreductase</keyword>
<keyword evidence="2 4" id="KW-0479">Metal-binding</keyword>
<dbReference type="STRING" id="51511.ENSCSAVP00000014737"/>
<accession>H2ZAX2</accession>
<dbReference type="Pfam" id="PF00067">
    <property type="entry name" value="p450"/>
    <property type="match status" value="1"/>
</dbReference>
<dbReference type="PANTHER" id="PTHR24291:SF201">
    <property type="entry name" value="CYTOCHROME P450, FAMILY 4, SUBFAMILY B, POLYPEPTIDE 7"/>
    <property type="match status" value="1"/>
</dbReference>
<evidence type="ECO:0000313" key="7">
    <source>
        <dbReference type="Proteomes" id="UP000007875"/>
    </source>
</evidence>